<dbReference type="InterPro" id="IPR051481">
    <property type="entry name" value="BTB-POZ/Galectin-3-binding"/>
</dbReference>
<dbReference type="AlphaFoldDB" id="A0A7R9FKH7"/>
<dbReference type="Pfam" id="PF07707">
    <property type="entry name" value="BACK"/>
    <property type="match status" value="1"/>
</dbReference>
<feature type="domain" description="BTB" evidence="2">
    <location>
        <begin position="125"/>
        <end position="236"/>
    </location>
</feature>
<dbReference type="PANTHER" id="PTHR24410:SF41">
    <property type="entry name" value="HL07962P"/>
    <property type="match status" value="1"/>
</dbReference>
<feature type="compositionally biased region" description="Polar residues" evidence="1">
    <location>
        <begin position="36"/>
        <end position="56"/>
    </location>
</feature>
<dbReference type="Pfam" id="PF23651">
    <property type="entry name" value="TRAF_BTBD17"/>
    <property type="match status" value="1"/>
</dbReference>
<gene>
    <name evidence="3" type="ORF">TTEB3V08_LOCUS2552</name>
</gene>
<dbReference type="InterPro" id="IPR011705">
    <property type="entry name" value="BACK"/>
</dbReference>
<evidence type="ECO:0000313" key="3">
    <source>
        <dbReference type="EMBL" id="CAD7454448.1"/>
    </source>
</evidence>
<dbReference type="PANTHER" id="PTHR24410">
    <property type="entry name" value="HL07962P-RELATED"/>
    <property type="match status" value="1"/>
</dbReference>
<dbReference type="PROSITE" id="PS50097">
    <property type="entry name" value="BTB"/>
    <property type="match status" value="1"/>
</dbReference>
<protein>
    <recommendedName>
        <fullName evidence="2">BTB domain-containing protein</fullName>
    </recommendedName>
</protein>
<proteinExistence type="predicted"/>
<dbReference type="EMBL" id="OE000606">
    <property type="protein sequence ID" value="CAD7454448.1"/>
    <property type="molecule type" value="Genomic_DNA"/>
</dbReference>
<sequence>MAGRSDFESWSVLMRVVYSKWFPTLPRHNYPPPTQLPSTDTTTLPRHNYPPSTQLPSLDTTTLHRSRIFRSAARESCCSTGVDKTNCCDGFKMTNPCSSAAEIEFNNSDSVLQKIGYLYSKREMTDVTLIVGNQEFPAHRLILSVSSEVFQQLLFDDLWGSWVQIEERLYQNYSVSATEGEEIVLLGSSYAEVMLTNPHWAESQEKRVVLQESPACASVFEEFLQYFYTGRIHINPEVVVSILTLADKYNIKDLVKLCGDYMLVHIPHAAVNNHLVSWLQYTVQCRHFQVAQACVNFVKWNIDLVANASDFGDFEPDMLVNLLQQNDLVVHNEVTLFNYVGQWLALQRERLANEATNDATDVDAHMEVLLEEVMANIRFPMMSPRQLADLLLSPLTKHYKEIIVERMAIGMSFHAGQKERIEEVLSEEEGRLLFTPRLYKAFSWSSLLSVENFPSLASYHSRTLVFSSHSCLAEHAGDHVCEWVVDIYPKGVWFKKFFLIVWQGTVEVPENVLKTVRLSVTCKDLPMEGEMRARVGILICGVQANVEHIMKVVERNHRFSRDDMVLNFDDLIPFDELNKPLVEMLGSEQTSPYLTGRNRDILKIHIVVAPLTDICSMTFPQFSFK</sequence>
<reference evidence="3" key="1">
    <citation type="submission" date="2020-11" db="EMBL/GenBank/DDBJ databases">
        <authorList>
            <person name="Tran Van P."/>
        </authorList>
    </citation>
    <scope>NUCLEOTIDE SEQUENCE</scope>
</reference>
<evidence type="ECO:0000259" key="2">
    <source>
        <dbReference type="PROSITE" id="PS50097"/>
    </source>
</evidence>
<dbReference type="CDD" id="cd18493">
    <property type="entry name" value="BACK_BTBD17"/>
    <property type="match status" value="1"/>
</dbReference>
<accession>A0A7R9FKH7</accession>
<dbReference type="InterPro" id="IPR000210">
    <property type="entry name" value="BTB/POZ_dom"/>
</dbReference>
<dbReference type="SMART" id="SM00875">
    <property type="entry name" value="BACK"/>
    <property type="match status" value="1"/>
</dbReference>
<dbReference type="InterPro" id="IPR011333">
    <property type="entry name" value="SKP1/BTB/POZ_sf"/>
</dbReference>
<evidence type="ECO:0000256" key="1">
    <source>
        <dbReference type="SAM" id="MobiDB-lite"/>
    </source>
</evidence>
<dbReference type="Pfam" id="PF00651">
    <property type="entry name" value="BTB"/>
    <property type="match status" value="2"/>
</dbReference>
<dbReference type="InterPro" id="IPR056184">
    <property type="entry name" value="TRAF_BTBD17"/>
</dbReference>
<dbReference type="SMART" id="SM00225">
    <property type="entry name" value="BTB"/>
    <property type="match status" value="1"/>
</dbReference>
<organism evidence="3">
    <name type="scientific">Timema tahoe</name>
    <dbReference type="NCBI Taxonomy" id="61484"/>
    <lineage>
        <taxon>Eukaryota</taxon>
        <taxon>Metazoa</taxon>
        <taxon>Ecdysozoa</taxon>
        <taxon>Arthropoda</taxon>
        <taxon>Hexapoda</taxon>
        <taxon>Insecta</taxon>
        <taxon>Pterygota</taxon>
        <taxon>Neoptera</taxon>
        <taxon>Polyneoptera</taxon>
        <taxon>Phasmatodea</taxon>
        <taxon>Timematodea</taxon>
        <taxon>Timematoidea</taxon>
        <taxon>Timematidae</taxon>
        <taxon>Timema</taxon>
    </lineage>
</organism>
<dbReference type="Gene3D" id="1.25.40.420">
    <property type="match status" value="1"/>
</dbReference>
<feature type="region of interest" description="Disordered" evidence="1">
    <location>
        <begin position="29"/>
        <end position="56"/>
    </location>
</feature>
<dbReference type="SUPFAM" id="SSF54695">
    <property type="entry name" value="POZ domain"/>
    <property type="match status" value="1"/>
</dbReference>
<dbReference type="Gene3D" id="3.30.710.10">
    <property type="entry name" value="Potassium Channel Kv1.1, Chain A"/>
    <property type="match status" value="1"/>
</dbReference>
<name>A0A7R9FKH7_9NEOP</name>